<feature type="transmembrane region" description="Helical" evidence="8">
    <location>
        <begin position="93"/>
        <end position="115"/>
    </location>
</feature>
<feature type="transmembrane region" description="Helical" evidence="8">
    <location>
        <begin position="330"/>
        <end position="357"/>
    </location>
</feature>
<dbReference type="EMBL" id="CAEZSF010000329">
    <property type="protein sequence ID" value="CAB4559143.1"/>
    <property type="molecule type" value="Genomic_DNA"/>
</dbReference>
<keyword evidence="3" id="KW-0813">Transport</keyword>
<evidence type="ECO:0000256" key="4">
    <source>
        <dbReference type="ARBA" id="ARBA00022475"/>
    </source>
</evidence>
<evidence type="ECO:0000256" key="5">
    <source>
        <dbReference type="ARBA" id="ARBA00022692"/>
    </source>
</evidence>
<gene>
    <name evidence="9" type="ORF">UFOPK1358_02113</name>
</gene>
<evidence type="ECO:0000256" key="3">
    <source>
        <dbReference type="ARBA" id="ARBA00022448"/>
    </source>
</evidence>
<dbReference type="PANTHER" id="PTHR21716">
    <property type="entry name" value="TRANSMEMBRANE PROTEIN"/>
    <property type="match status" value="1"/>
</dbReference>
<dbReference type="GO" id="GO:0005886">
    <property type="term" value="C:plasma membrane"/>
    <property type="evidence" value="ECO:0007669"/>
    <property type="project" value="UniProtKB-SubCell"/>
</dbReference>
<accession>A0A6J6DA04</accession>
<evidence type="ECO:0000256" key="7">
    <source>
        <dbReference type="ARBA" id="ARBA00023136"/>
    </source>
</evidence>
<dbReference type="PANTHER" id="PTHR21716:SF53">
    <property type="entry name" value="PERMEASE PERM-RELATED"/>
    <property type="match status" value="1"/>
</dbReference>
<protein>
    <submittedName>
        <fullName evidence="9">Unannotated protein</fullName>
    </submittedName>
</protein>
<keyword evidence="7 8" id="KW-0472">Membrane</keyword>
<dbReference type="InterPro" id="IPR002549">
    <property type="entry name" value="AI-2E-like"/>
</dbReference>
<feature type="transmembrane region" description="Helical" evidence="8">
    <location>
        <begin position="32"/>
        <end position="54"/>
    </location>
</feature>
<comment type="similarity">
    <text evidence="2">Belongs to the autoinducer-2 exporter (AI-2E) (TC 2.A.86) family.</text>
</comment>
<keyword evidence="4" id="KW-1003">Cell membrane</keyword>
<evidence type="ECO:0000256" key="8">
    <source>
        <dbReference type="SAM" id="Phobius"/>
    </source>
</evidence>
<evidence type="ECO:0000256" key="2">
    <source>
        <dbReference type="ARBA" id="ARBA00009773"/>
    </source>
</evidence>
<name>A0A6J6DA04_9ZZZZ</name>
<feature type="transmembrane region" description="Helical" evidence="8">
    <location>
        <begin position="260"/>
        <end position="280"/>
    </location>
</feature>
<feature type="transmembrane region" description="Helical" evidence="8">
    <location>
        <begin position="237"/>
        <end position="254"/>
    </location>
</feature>
<feature type="transmembrane region" description="Helical" evidence="8">
    <location>
        <begin position="171"/>
        <end position="196"/>
    </location>
</feature>
<evidence type="ECO:0000256" key="6">
    <source>
        <dbReference type="ARBA" id="ARBA00022989"/>
    </source>
</evidence>
<dbReference type="Pfam" id="PF01594">
    <property type="entry name" value="AI-2E_transport"/>
    <property type="match status" value="1"/>
</dbReference>
<keyword evidence="6 8" id="KW-1133">Transmembrane helix</keyword>
<reference evidence="9" key="1">
    <citation type="submission" date="2020-05" db="EMBL/GenBank/DDBJ databases">
        <authorList>
            <person name="Chiriac C."/>
            <person name="Salcher M."/>
            <person name="Ghai R."/>
            <person name="Kavagutti S V."/>
        </authorList>
    </citation>
    <scope>NUCLEOTIDE SEQUENCE</scope>
</reference>
<evidence type="ECO:0000256" key="1">
    <source>
        <dbReference type="ARBA" id="ARBA00004651"/>
    </source>
</evidence>
<dbReference type="GO" id="GO:0055085">
    <property type="term" value="P:transmembrane transport"/>
    <property type="evidence" value="ECO:0007669"/>
    <property type="project" value="TreeGrafter"/>
</dbReference>
<organism evidence="9">
    <name type="scientific">freshwater metagenome</name>
    <dbReference type="NCBI Taxonomy" id="449393"/>
    <lineage>
        <taxon>unclassified sequences</taxon>
        <taxon>metagenomes</taxon>
        <taxon>ecological metagenomes</taxon>
    </lineage>
</organism>
<sequence>MTDVGLEDANQPENSLPPTLDGLVSGNQLPKWFWRAILGIAFSVAAFMVVTGSLAKLEGLIRLLAVSLFLSFAVEPSVNFLANRGWRRGRATLVCFVLIFGIGGIFLIIMVGLVITQTAELVRNAPGYIDEATTWVNNTFNTELTSDQLDTALVKYQDDLTSLATGMGGRVLTVTGSALGVVFQMFTVFLFSYYMISQAPLLRRNVCSFLPAARQEVVLRLWELSVEKTGGWVFSRLLLASVSAVTSWIVFEILNLPSPLALALWMGLVSQFIPVIGTYLGGALPLLLALLNDPIDAVWVLVWILVYQQIENYLLSPRITAHTMDLHPAVAFGSALAGASLFGPMGAVLALPAAAVIQAFISSYLNRHEVIESRLTDLEVIEEAGGQNAVYRAMRGISRDEPLETDSPEEQSPPQ</sequence>
<feature type="transmembrane region" description="Helical" evidence="8">
    <location>
        <begin position="60"/>
        <end position="81"/>
    </location>
</feature>
<dbReference type="AlphaFoldDB" id="A0A6J6DA04"/>
<comment type="subcellular location">
    <subcellularLocation>
        <location evidence="1">Cell membrane</location>
        <topology evidence="1">Multi-pass membrane protein</topology>
    </subcellularLocation>
</comment>
<feature type="transmembrane region" description="Helical" evidence="8">
    <location>
        <begin position="287"/>
        <end position="310"/>
    </location>
</feature>
<evidence type="ECO:0000313" key="9">
    <source>
        <dbReference type="EMBL" id="CAB4559143.1"/>
    </source>
</evidence>
<proteinExistence type="inferred from homology"/>
<keyword evidence="5 8" id="KW-0812">Transmembrane</keyword>